<dbReference type="RefSeq" id="WP_238183858.1">
    <property type="nucleotide sequence ID" value="NZ_BPRB01000200.1"/>
</dbReference>
<dbReference type="Proteomes" id="UP001055057">
    <property type="component" value="Unassembled WGS sequence"/>
</dbReference>
<evidence type="ECO:0000313" key="2">
    <source>
        <dbReference type="Proteomes" id="UP001055057"/>
    </source>
</evidence>
<organism evidence="1 2">
    <name type="scientific">Methylobacterium trifolii</name>
    <dbReference type="NCBI Taxonomy" id="1003092"/>
    <lineage>
        <taxon>Bacteria</taxon>
        <taxon>Pseudomonadati</taxon>
        <taxon>Pseudomonadota</taxon>
        <taxon>Alphaproteobacteria</taxon>
        <taxon>Hyphomicrobiales</taxon>
        <taxon>Methylobacteriaceae</taxon>
        <taxon>Methylobacterium</taxon>
    </lineage>
</organism>
<dbReference type="EMBL" id="BPRB01000200">
    <property type="protein sequence ID" value="GJE61289.1"/>
    <property type="molecule type" value="Genomic_DNA"/>
</dbReference>
<sequence>MTHVQLKNAGVLVNDEVDFGRTAVQQIASQRIRKNLYRQVFKIVFHLKNGRLIQAIAVSDASKEECSMSDVTVYRISAPLLNESAKGRHQMLADGRTSNW</sequence>
<protein>
    <submittedName>
        <fullName evidence="1">Uncharacterized protein</fullName>
    </submittedName>
</protein>
<gene>
    <name evidence="1" type="ORF">MPOCJGCO_3410</name>
</gene>
<comment type="caution">
    <text evidence="1">The sequence shown here is derived from an EMBL/GenBank/DDBJ whole genome shotgun (WGS) entry which is preliminary data.</text>
</comment>
<proteinExistence type="predicted"/>
<reference evidence="1" key="2">
    <citation type="submission" date="2021-08" db="EMBL/GenBank/DDBJ databases">
        <authorList>
            <person name="Tani A."/>
            <person name="Ola A."/>
            <person name="Ogura Y."/>
            <person name="Katsura K."/>
            <person name="Hayashi T."/>
        </authorList>
    </citation>
    <scope>NUCLEOTIDE SEQUENCE</scope>
    <source>
        <strain evidence="1">DSM 23632</strain>
    </source>
</reference>
<name>A0ABQ4U1E5_9HYPH</name>
<keyword evidence="2" id="KW-1185">Reference proteome</keyword>
<evidence type="ECO:0000313" key="1">
    <source>
        <dbReference type="EMBL" id="GJE61289.1"/>
    </source>
</evidence>
<reference evidence="1" key="1">
    <citation type="journal article" date="2021" name="Front. Microbiol.">
        <title>Comprehensive Comparative Genomics and Phenotyping of Methylobacterium Species.</title>
        <authorList>
            <person name="Alessa O."/>
            <person name="Ogura Y."/>
            <person name="Fujitani Y."/>
            <person name="Takami H."/>
            <person name="Hayashi T."/>
            <person name="Sahin N."/>
            <person name="Tani A."/>
        </authorList>
    </citation>
    <scope>NUCLEOTIDE SEQUENCE</scope>
    <source>
        <strain evidence="1">DSM 23632</strain>
    </source>
</reference>
<accession>A0ABQ4U1E5</accession>